<dbReference type="GO" id="GO:0019634">
    <property type="term" value="P:organic phosphonate metabolic process"/>
    <property type="evidence" value="ECO:0007669"/>
    <property type="project" value="InterPro"/>
</dbReference>
<dbReference type="RefSeq" id="WP_150697982.1">
    <property type="nucleotide sequence ID" value="NZ_CABPRZ010000012.1"/>
</dbReference>
<name>A0A5E4WHQ1_9BURK</name>
<protein>
    <submittedName>
        <fullName evidence="1">Phosphonate C-P lyase system protein PhnG</fullName>
    </submittedName>
</protein>
<dbReference type="AlphaFoldDB" id="A0A5E4WHQ1"/>
<dbReference type="Proteomes" id="UP000414233">
    <property type="component" value="Unassembled WGS sequence"/>
</dbReference>
<dbReference type="InterPro" id="IPR009609">
    <property type="entry name" value="Phosphonate_metab_PhnG"/>
</dbReference>
<dbReference type="EMBL" id="CABPRZ010000012">
    <property type="protein sequence ID" value="VVE22565.1"/>
    <property type="molecule type" value="Genomic_DNA"/>
</dbReference>
<gene>
    <name evidence="1" type="ORF">PTE30175_03137</name>
</gene>
<sequence>MNNTNFDGTTARRQRWLALLARATRAELDAALAQCPDAPPFTWLRAPQTGLALVQGRVGGTGDRFNLGETTITRCTLRQDDGTLGTGYVLGRDASRAACVARLDALLQDERHSAQLRDGPLRAIAARLAAEQASQAARTDASRVEFLTMAREA</sequence>
<dbReference type="NCBIfam" id="TIGR03293">
    <property type="entry name" value="PhnG_redo"/>
    <property type="match status" value="1"/>
</dbReference>
<organism evidence="1 2">
    <name type="scientific">Pandoraea terrae</name>
    <dbReference type="NCBI Taxonomy" id="1537710"/>
    <lineage>
        <taxon>Bacteria</taxon>
        <taxon>Pseudomonadati</taxon>
        <taxon>Pseudomonadota</taxon>
        <taxon>Betaproteobacteria</taxon>
        <taxon>Burkholderiales</taxon>
        <taxon>Burkholderiaceae</taxon>
        <taxon>Pandoraea</taxon>
    </lineage>
</organism>
<evidence type="ECO:0000313" key="2">
    <source>
        <dbReference type="Proteomes" id="UP000414233"/>
    </source>
</evidence>
<keyword evidence="2" id="KW-1185">Reference proteome</keyword>
<dbReference type="Pfam" id="PF06754">
    <property type="entry name" value="PhnG"/>
    <property type="match status" value="1"/>
</dbReference>
<dbReference type="GO" id="GO:0015716">
    <property type="term" value="P:organic phosphonate transport"/>
    <property type="evidence" value="ECO:0007669"/>
    <property type="project" value="InterPro"/>
</dbReference>
<keyword evidence="1" id="KW-0456">Lyase</keyword>
<dbReference type="GO" id="GO:0016829">
    <property type="term" value="F:lyase activity"/>
    <property type="evidence" value="ECO:0007669"/>
    <property type="project" value="UniProtKB-KW"/>
</dbReference>
<reference evidence="1 2" key="1">
    <citation type="submission" date="2019-08" db="EMBL/GenBank/DDBJ databases">
        <authorList>
            <person name="Peeters C."/>
        </authorList>
    </citation>
    <scope>NUCLEOTIDE SEQUENCE [LARGE SCALE GENOMIC DNA]</scope>
    <source>
        <strain evidence="1 2">LMG 30175</strain>
    </source>
</reference>
<accession>A0A5E4WHQ1</accession>
<proteinExistence type="predicted"/>
<dbReference type="OrthoDB" id="530475at2"/>
<evidence type="ECO:0000313" key="1">
    <source>
        <dbReference type="EMBL" id="VVE22565.1"/>
    </source>
</evidence>